<comment type="caution">
    <text evidence="3">The sequence shown here is derived from an EMBL/GenBank/DDBJ whole genome shotgun (WGS) entry which is preliminary data.</text>
</comment>
<organism evidence="3 4">
    <name type="scientific">Glycine soja</name>
    <name type="common">Wild soybean</name>
    <dbReference type="NCBI Taxonomy" id="3848"/>
    <lineage>
        <taxon>Eukaryota</taxon>
        <taxon>Viridiplantae</taxon>
        <taxon>Streptophyta</taxon>
        <taxon>Embryophyta</taxon>
        <taxon>Tracheophyta</taxon>
        <taxon>Spermatophyta</taxon>
        <taxon>Magnoliopsida</taxon>
        <taxon>eudicotyledons</taxon>
        <taxon>Gunneridae</taxon>
        <taxon>Pentapetalae</taxon>
        <taxon>rosids</taxon>
        <taxon>fabids</taxon>
        <taxon>Fabales</taxon>
        <taxon>Fabaceae</taxon>
        <taxon>Papilionoideae</taxon>
        <taxon>50 kb inversion clade</taxon>
        <taxon>NPAAA clade</taxon>
        <taxon>indigoferoid/millettioid clade</taxon>
        <taxon>Phaseoleae</taxon>
        <taxon>Glycine</taxon>
        <taxon>Glycine subgen. Soja</taxon>
    </lineage>
</organism>
<evidence type="ECO:0000313" key="4">
    <source>
        <dbReference type="Proteomes" id="UP000289340"/>
    </source>
</evidence>
<protein>
    <recommendedName>
        <fullName evidence="2">GIR1-like zinc ribbon domain-containing protein</fullName>
    </recommendedName>
</protein>
<keyword evidence="4" id="KW-1185">Reference proteome</keyword>
<dbReference type="Proteomes" id="UP000289340">
    <property type="component" value="Chromosome 11"/>
</dbReference>
<dbReference type="PANTHER" id="PTHR33177">
    <property type="entry name" value="PUTATIVE-RELATED"/>
    <property type="match status" value="1"/>
</dbReference>
<dbReference type="EMBL" id="QZWG01000011">
    <property type="protein sequence ID" value="RZB83772.1"/>
    <property type="molecule type" value="Genomic_DNA"/>
</dbReference>
<dbReference type="InterPro" id="IPR056440">
    <property type="entry name" value="Zn-ribbon_GIR1"/>
</dbReference>
<name>A0A445ICR4_GLYSO</name>
<evidence type="ECO:0000256" key="1">
    <source>
        <dbReference type="SAM" id="MobiDB-lite"/>
    </source>
</evidence>
<reference evidence="3 4" key="1">
    <citation type="submission" date="2018-09" db="EMBL/GenBank/DDBJ databases">
        <title>A high-quality reference genome of wild soybean provides a powerful tool to mine soybean genomes.</title>
        <authorList>
            <person name="Xie M."/>
            <person name="Chung C.Y.L."/>
            <person name="Li M.-W."/>
            <person name="Wong F.-L."/>
            <person name="Chan T.-F."/>
            <person name="Lam H.-M."/>
        </authorList>
    </citation>
    <scope>NUCLEOTIDE SEQUENCE [LARGE SCALE GENOMIC DNA]</scope>
    <source>
        <strain evidence="4">cv. W05</strain>
        <tissue evidence="3">Hypocotyl of etiolated seedlings</tissue>
    </source>
</reference>
<proteinExistence type="predicted"/>
<accession>A0A445ICR4</accession>
<gene>
    <name evidence="3" type="ORF">D0Y65_032332</name>
</gene>
<feature type="domain" description="GIR1-like zinc ribbon" evidence="2">
    <location>
        <begin position="78"/>
        <end position="112"/>
    </location>
</feature>
<dbReference type="AlphaFoldDB" id="A0A445ICR4"/>
<evidence type="ECO:0000313" key="3">
    <source>
        <dbReference type="EMBL" id="RZB83772.1"/>
    </source>
</evidence>
<evidence type="ECO:0000259" key="2">
    <source>
        <dbReference type="Pfam" id="PF24747"/>
    </source>
</evidence>
<dbReference type="PANTHER" id="PTHR33177:SF79">
    <property type="entry name" value="LITAF DOMAIN-CONTAINING PROTEIN"/>
    <property type="match status" value="1"/>
</dbReference>
<dbReference type="Gramene" id="XM_028330845.1">
    <property type="protein sequence ID" value="XP_028186646.1"/>
    <property type="gene ID" value="LOC114373379"/>
</dbReference>
<feature type="compositionally biased region" description="Low complexity" evidence="1">
    <location>
        <begin position="14"/>
        <end position="47"/>
    </location>
</feature>
<dbReference type="Pfam" id="PF24747">
    <property type="entry name" value="Zn-ribbon_GIR1"/>
    <property type="match status" value="1"/>
</dbReference>
<sequence>MCKRKSPGSELRLTSRPTSPELSSSTSSGEWPEFSSSSPSASSASYTSKMPKEGICVFFPEAEEENVQRANAAPETKAMDLVGCPRCFMYVMLSEADPKCPKCKSTVFLEFFKAENFKTDN</sequence>
<dbReference type="InterPro" id="IPR055281">
    <property type="entry name" value="GIR1-2/SIED1"/>
</dbReference>
<feature type="region of interest" description="Disordered" evidence="1">
    <location>
        <begin position="1"/>
        <end position="47"/>
    </location>
</feature>